<dbReference type="Pfam" id="PF02311">
    <property type="entry name" value="AraC_binding"/>
    <property type="match status" value="1"/>
</dbReference>
<dbReference type="Pfam" id="PF12833">
    <property type="entry name" value="HTH_18"/>
    <property type="match status" value="1"/>
</dbReference>
<name>A0A368NJJ8_AGRVI</name>
<dbReference type="RefSeq" id="WP_060719954.1">
    <property type="nucleotide sequence ID" value="NZ_CP055265.1"/>
</dbReference>
<evidence type="ECO:0000259" key="5">
    <source>
        <dbReference type="PROSITE" id="PS01124"/>
    </source>
</evidence>
<comment type="caution">
    <text evidence="6">The sequence shown here is derived from an EMBL/GenBank/DDBJ whole genome shotgun (WGS) entry which is preliminary data.</text>
</comment>
<dbReference type="InterPro" id="IPR009057">
    <property type="entry name" value="Homeodomain-like_sf"/>
</dbReference>
<dbReference type="GO" id="GO:0043565">
    <property type="term" value="F:sequence-specific DNA binding"/>
    <property type="evidence" value="ECO:0007669"/>
    <property type="project" value="InterPro"/>
</dbReference>
<evidence type="ECO:0000256" key="1">
    <source>
        <dbReference type="ARBA" id="ARBA00023015"/>
    </source>
</evidence>
<dbReference type="SUPFAM" id="SSF46689">
    <property type="entry name" value="Homeodomain-like"/>
    <property type="match status" value="2"/>
</dbReference>
<accession>A0A368NJJ8</accession>
<evidence type="ECO:0000256" key="3">
    <source>
        <dbReference type="ARBA" id="ARBA00023159"/>
    </source>
</evidence>
<dbReference type="GeneID" id="60684475"/>
<dbReference type="InterPro" id="IPR003313">
    <property type="entry name" value="AraC-bd"/>
</dbReference>
<protein>
    <submittedName>
        <fullName evidence="6">AraC family transcriptional regulator</fullName>
    </submittedName>
</protein>
<evidence type="ECO:0000256" key="2">
    <source>
        <dbReference type="ARBA" id="ARBA00023125"/>
    </source>
</evidence>
<evidence type="ECO:0000313" key="6">
    <source>
        <dbReference type="EMBL" id="KAA3525387.1"/>
    </source>
</evidence>
<feature type="domain" description="HTH araC/xylS-type" evidence="5">
    <location>
        <begin position="166"/>
        <end position="263"/>
    </location>
</feature>
<dbReference type="InterPro" id="IPR018060">
    <property type="entry name" value="HTH_AraC"/>
</dbReference>
<keyword evidence="1" id="KW-0805">Transcription regulation</keyword>
<dbReference type="PRINTS" id="PR00032">
    <property type="entry name" value="HTHARAC"/>
</dbReference>
<gene>
    <name evidence="6" type="ORF">DXT89_18410</name>
</gene>
<keyword evidence="4" id="KW-0804">Transcription</keyword>
<dbReference type="PANTHER" id="PTHR46796">
    <property type="entry name" value="HTH-TYPE TRANSCRIPTIONAL ACTIVATOR RHAS-RELATED"/>
    <property type="match status" value="1"/>
</dbReference>
<dbReference type="OrthoDB" id="110167at2"/>
<dbReference type="InterPro" id="IPR050204">
    <property type="entry name" value="AraC_XylS_family_regulators"/>
</dbReference>
<proteinExistence type="predicted"/>
<dbReference type="Proteomes" id="UP000436911">
    <property type="component" value="Unassembled WGS sequence"/>
</dbReference>
<dbReference type="SMART" id="SM00342">
    <property type="entry name" value="HTH_ARAC"/>
    <property type="match status" value="1"/>
</dbReference>
<evidence type="ECO:0000256" key="4">
    <source>
        <dbReference type="ARBA" id="ARBA00023163"/>
    </source>
</evidence>
<dbReference type="AlphaFoldDB" id="A0A368NJJ8"/>
<keyword evidence="3" id="KW-0010">Activator</keyword>
<evidence type="ECO:0000313" key="7">
    <source>
        <dbReference type="Proteomes" id="UP000436911"/>
    </source>
</evidence>
<organism evidence="6 7">
    <name type="scientific">Agrobacterium vitis</name>
    <name type="common">Rhizobium vitis</name>
    <dbReference type="NCBI Taxonomy" id="373"/>
    <lineage>
        <taxon>Bacteria</taxon>
        <taxon>Pseudomonadati</taxon>
        <taxon>Pseudomonadota</taxon>
        <taxon>Alphaproteobacteria</taxon>
        <taxon>Hyphomicrobiales</taxon>
        <taxon>Rhizobiaceae</taxon>
        <taxon>Rhizobium/Agrobacterium group</taxon>
        <taxon>Agrobacterium</taxon>
    </lineage>
</organism>
<dbReference type="SUPFAM" id="SSF51215">
    <property type="entry name" value="Regulatory protein AraC"/>
    <property type="match status" value="1"/>
</dbReference>
<dbReference type="EMBL" id="QUSG01000012">
    <property type="protein sequence ID" value="KAA3525387.1"/>
    <property type="molecule type" value="Genomic_DNA"/>
</dbReference>
<sequence length="263" mass="29288">MQDFQAFRPSDPRLRAVCAQSKHRFSRHTHDEFGIGLIVNGGQISASGRGQVTAEPGNIITVNPGEVHDGAPLDEQGRHWLMLYMEPAFLNDMQTDLGETGQVEFERPVFDKPDWATRFYHAFQAMRNGRGSAAALAQDETLIDLLAPLISWRSNAMLPKTDPTMERVRQMICDDPAANPSLQDLATVANASRFQTLRAFQAMTGLTPHAYILQQRANRARRLILSGKSSLADIAATCGYADQSHMTREFKRRYGLTPAAFRA</sequence>
<dbReference type="Gene3D" id="1.10.10.60">
    <property type="entry name" value="Homeodomain-like"/>
    <property type="match status" value="1"/>
</dbReference>
<dbReference type="PROSITE" id="PS01124">
    <property type="entry name" value="HTH_ARAC_FAMILY_2"/>
    <property type="match status" value="1"/>
</dbReference>
<dbReference type="GO" id="GO:0003700">
    <property type="term" value="F:DNA-binding transcription factor activity"/>
    <property type="evidence" value="ECO:0007669"/>
    <property type="project" value="InterPro"/>
</dbReference>
<dbReference type="PANTHER" id="PTHR46796:SF2">
    <property type="entry name" value="TRANSCRIPTIONAL REGULATORY PROTEIN"/>
    <property type="match status" value="1"/>
</dbReference>
<reference evidence="6 7" key="1">
    <citation type="submission" date="2018-08" db="EMBL/GenBank/DDBJ databases">
        <title>Genome sequencing of Agrobacterium vitis strain ICMP 10754.</title>
        <authorList>
            <person name="Visnovsky S.B."/>
            <person name="Pitman A.R."/>
        </authorList>
    </citation>
    <scope>NUCLEOTIDE SEQUENCE [LARGE SCALE GENOMIC DNA]</scope>
    <source>
        <strain evidence="6 7">ICMP 10754</strain>
    </source>
</reference>
<dbReference type="InterPro" id="IPR020449">
    <property type="entry name" value="Tscrpt_reg_AraC-type_HTH"/>
</dbReference>
<keyword evidence="2" id="KW-0238">DNA-binding</keyword>
<dbReference type="InterPro" id="IPR037923">
    <property type="entry name" value="HTH-like"/>
</dbReference>